<evidence type="ECO:0008006" key="3">
    <source>
        <dbReference type="Google" id="ProtNLM"/>
    </source>
</evidence>
<organism evidence="1 2">
    <name type="scientific">Leucosporidium creatinivorum</name>
    <dbReference type="NCBI Taxonomy" id="106004"/>
    <lineage>
        <taxon>Eukaryota</taxon>
        <taxon>Fungi</taxon>
        <taxon>Dikarya</taxon>
        <taxon>Basidiomycota</taxon>
        <taxon>Pucciniomycotina</taxon>
        <taxon>Microbotryomycetes</taxon>
        <taxon>Leucosporidiales</taxon>
        <taxon>Leucosporidium</taxon>
    </lineage>
</organism>
<dbReference type="AlphaFoldDB" id="A0A1Y2E5B1"/>
<evidence type="ECO:0000313" key="2">
    <source>
        <dbReference type="Proteomes" id="UP000193467"/>
    </source>
</evidence>
<dbReference type="OrthoDB" id="2519410at2759"/>
<dbReference type="InParanoid" id="A0A1Y2E5B1"/>
<proteinExistence type="predicted"/>
<dbReference type="InterPro" id="IPR032675">
    <property type="entry name" value="LRR_dom_sf"/>
</dbReference>
<dbReference type="Gene3D" id="3.80.10.10">
    <property type="entry name" value="Ribonuclease Inhibitor"/>
    <property type="match status" value="1"/>
</dbReference>
<comment type="caution">
    <text evidence="1">The sequence shown here is derived from an EMBL/GenBank/DDBJ whole genome shotgun (WGS) entry which is preliminary data.</text>
</comment>
<accession>A0A1Y2E5B1</accession>
<dbReference type="EMBL" id="MCGR01000063">
    <property type="protein sequence ID" value="ORY66627.1"/>
    <property type="molecule type" value="Genomic_DNA"/>
</dbReference>
<gene>
    <name evidence="1" type="ORF">BCR35DRAFT_354856</name>
</gene>
<dbReference type="Proteomes" id="UP000193467">
    <property type="component" value="Unassembled WGS sequence"/>
</dbReference>
<reference evidence="1 2" key="1">
    <citation type="submission" date="2016-07" db="EMBL/GenBank/DDBJ databases">
        <title>Pervasive Adenine N6-methylation of Active Genes in Fungi.</title>
        <authorList>
            <consortium name="DOE Joint Genome Institute"/>
            <person name="Mondo S.J."/>
            <person name="Dannebaum R.O."/>
            <person name="Kuo R.C."/>
            <person name="Labutti K."/>
            <person name="Haridas S."/>
            <person name="Kuo A."/>
            <person name="Salamov A."/>
            <person name="Ahrendt S.R."/>
            <person name="Lipzen A."/>
            <person name="Sullivan W."/>
            <person name="Andreopoulos W.B."/>
            <person name="Clum A."/>
            <person name="Lindquist E."/>
            <person name="Daum C."/>
            <person name="Ramamoorthy G.K."/>
            <person name="Gryganskyi A."/>
            <person name="Culley D."/>
            <person name="Magnuson J.K."/>
            <person name="James T.Y."/>
            <person name="O'Malley M.A."/>
            <person name="Stajich J.E."/>
            <person name="Spatafora J.W."/>
            <person name="Visel A."/>
            <person name="Grigoriev I.V."/>
        </authorList>
    </citation>
    <scope>NUCLEOTIDE SEQUENCE [LARGE SCALE GENOMIC DNA]</scope>
    <source>
        <strain evidence="1 2">62-1032</strain>
    </source>
</reference>
<protein>
    <recommendedName>
        <fullName evidence="3">F-box domain-containing protein</fullName>
    </recommendedName>
</protein>
<evidence type="ECO:0000313" key="1">
    <source>
        <dbReference type="EMBL" id="ORY66627.1"/>
    </source>
</evidence>
<name>A0A1Y2E5B1_9BASI</name>
<sequence length="372" mass="42697">MVVPPLPVEIIEHIIKQSLPPLRFDTFKERYELLRTFALVDSRWRVLAQRELGKHLMVTRAGQKELEETLNHRENFGRQAQSVWATADGLVATASDKPKIMALVEEVLDRSELRHLTMSCINLNGDMELFEQGRSLRSCTLHYSDFTFDWTAPTIQHLKSLYLVDSYFYDGDGEWLSFLNPTSDPSLRRLQLLRTNIINTFNESRSDPRDRGGIIHSILAVAARLEVLSICEADHPSIANSLSAGDWLTFSKLRNLTLSTAGDLSKQHSWLQTLEHLPPNLESVTIHVLNAAELDVLYHDIEQAVQRWGKKKWQLLIKLLNPTVYLDQTDPKEEALEPRSSLLRTATERGLKMEISSSEATYVDWQTFFDDW</sequence>
<keyword evidence="2" id="KW-1185">Reference proteome</keyword>